<dbReference type="AlphaFoldDB" id="A0A9P4MSB8"/>
<sequence length="250" mass="26561">MATYLITGSSRGLGLALASIFASKPDVSKVFAAARSQSDGIKTLIANSNGKVEFVQLDVTSQESAKKAAAQVEQSLAGKGLDVLINNAGCMPYTPDGIETMNDLDETFKINVTSVHYVTAAFLPLLKKGSLKKVANISTTLGSISKATTYSVFPVPAYKVSKTALNMLTVQYSLSFAKEGFTFVAVSPGWVQTDLGGPSADLTIEQGSNAVSDIVLRVTKEDTGKFFNIHVPGWEHAEGLNQYAGENVPW</sequence>
<dbReference type="InterPro" id="IPR036291">
    <property type="entry name" value="NAD(P)-bd_dom_sf"/>
</dbReference>
<dbReference type="PANTHER" id="PTHR43544">
    <property type="entry name" value="SHORT-CHAIN DEHYDROGENASE/REDUCTASE"/>
    <property type="match status" value="1"/>
</dbReference>
<dbReference type="InterPro" id="IPR051468">
    <property type="entry name" value="Fungal_SecMetab_SDRs"/>
</dbReference>
<dbReference type="SUPFAM" id="SSF51735">
    <property type="entry name" value="NAD(P)-binding Rossmann-fold domains"/>
    <property type="match status" value="1"/>
</dbReference>
<comment type="caution">
    <text evidence="2">The sequence shown here is derived from an EMBL/GenBank/DDBJ whole genome shotgun (WGS) entry which is preliminary data.</text>
</comment>
<comment type="similarity">
    <text evidence="1">Belongs to the short-chain dehydrogenases/reductases (SDR) family.</text>
</comment>
<dbReference type="EMBL" id="ML994191">
    <property type="protein sequence ID" value="KAF2197873.1"/>
    <property type="molecule type" value="Genomic_DNA"/>
</dbReference>
<dbReference type="InterPro" id="IPR002347">
    <property type="entry name" value="SDR_fam"/>
</dbReference>
<dbReference type="GO" id="GO:0016491">
    <property type="term" value="F:oxidoreductase activity"/>
    <property type="evidence" value="ECO:0007669"/>
    <property type="project" value="TreeGrafter"/>
</dbReference>
<reference evidence="2" key="1">
    <citation type="journal article" date="2020" name="Stud. Mycol.">
        <title>101 Dothideomycetes genomes: a test case for predicting lifestyles and emergence of pathogens.</title>
        <authorList>
            <person name="Haridas S."/>
            <person name="Albert R."/>
            <person name="Binder M."/>
            <person name="Bloem J."/>
            <person name="Labutti K."/>
            <person name="Salamov A."/>
            <person name="Andreopoulos B."/>
            <person name="Baker S."/>
            <person name="Barry K."/>
            <person name="Bills G."/>
            <person name="Bluhm B."/>
            <person name="Cannon C."/>
            <person name="Castanera R."/>
            <person name="Culley D."/>
            <person name="Daum C."/>
            <person name="Ezra D."/>
            <person name="Gonzalez J."/>
            <person name="Henrissat B."/>
            <person name="Kuo A."/>
            <person name="Liang C."/>
            <person name="Lipzen A."/>
            <person name="Lutzoni F."/>
            <person name="Magnuson J."/>
            <person name="Mondo S."/>
            <person name="Nolan M."/>
            <person name="Ohm R."/>
            <person name="Pangilinan J."/>
            <person name="Park H.-J."/>
            <person name="Ramirez L."/>
            <person name="Alfaro M."/>
            <person name="Sun H."/>
            <person name="Tritt A."/>
            <person name="Yoshinaga Y."/>
            <person name="Zwiers L.-H."/>
            <person name="Turgeon B."/>
            <person name="Goodwin S."/>
            <person name="Spatafora J."/>
            <person name="Crous P."/>
            <person name="Grigoriev I."/>
        </authorList>
    </citation>
    <scope>NUCLEOTIDE SEQUENCE</scope>
    <source>
        <strain evidence="2">ATCC 74209</strain>
    </source>
</reference>
<dbReference type="PRINTS" id="PR00081">
    <property type="entry name" value="GDHRDH"/>
</dbReference>
<proteinExistence type="inferred from homology"/>
<evidence type="ECO:0000313" key="3">
    <source>
        <dbReference type="Proteomes" id="UP000799536"/>
    </source>
</evidence>
<dbReference type="GO" id="GO:0005737">
    <property type="term" value="C:cytoplasm"/>
    <property type="evidence" value="ECO:0007669"/>
    <property type="project" value="TreeGrafter"/>
</dbReference>
<evidence type="ECO:0000313" key="2">
    <source>
        <dbReference type="EMBL" id="KAF2197873.1"/>
    </source>
</evidence>
<dbReference type="Proteomes" id="UP000799536">
    <property type="component" value="Unassembled WGS sequence"/>
</dbReference>
<name>A0A9P4MSB8_9PLEO</name>
<dbReference type="PANTHER" id="PTHR43544:SF36">
    <property type="entry name" value="CHAIN OXIDOREDUCTASE (CSGA), PUTATIVE (AFU_ORTHOLOGUE AFUA_4G00910)-RELATED"/>
    <property type="match status" value="1"/>
</dbReference>
<gene>
    <name evidence="2" type="ORF">GQ43DRAFT_443862</name>
</gene>
<dbReference type="OrthoDB" id="7289984at2759"/>
<dbReference type="Gene3D" id="3.40.50.720">
    <property type="entry name" value="NAD(P)-binding Rossmann-like Domain"/>
    <property type="match status" value="1"/>
</dbReference>
<accession>A0A9P4MSB8</accession>
<keyword evidence="3" id="KW-1185">Reference proteome</keyword>
<dbReference type="Pfam" id="PF00106">
    <property type="entry name" value="adh_short"/>
    <property type="match status" value="1"/>
</dbReference>
<dbReference type="CDD" id="cd05325">
    <property type="entry name" value="carb_red_sniffer_like_SDR_c"/>
    <property type="match status" value="1"/>
</dbReference>
<organism evidence="2 3">
    <name type="scientific">Delitschia confertaspora ATCC 74209</name>
    <dbReference type="NCBI Taxonomy" id="1513339"/>
    <lineage>
        <taxon>Eukaryota</taxon>
        <taxon>Fungi</taxon>
        <taxon>Dikarya</taxon>
        <taxon>Ascomycota</taxon>
        <taxon>Pezizomycotina</taxon>
        <taxon>Dothideomycetes</taxon>
        <taxon>Pleosporomycetidae</taxon>
        <taxon>Pleosporales</taxon>
        <taxon>Delitschiaceae</taxon>
        <taxon>Delitschia</taxon>
    </lineage>
</organism>
<protein>
    <submittedName>
        <fullName evidence="2">Short-chain dehydrogenase-like protein</fullName>
    </submittedName>
</protein>
<evidence type="ECO:0000256" key="1">
    <source>
        <dbReference type="ARBA" id="ARBA00006484"/>
    </source>
</evidence>